<keyword evidence="2" id="KW-1185">Reference proteome</keyword>
<dbReference type="Proteomes" id="UP000612893">
    <property type="component" value="Unassembled WGS sequence"/>
</dbReference>
<evidence type="ECO:0008006" key="3">
    <source>
        <dbReference type="Google" id="ProtNLM"/>
    </source>
</evidence>
<protein>
    <recommendedName>
        <fullName evidence="3">GNAT family N-acetyltransferase</fullName>
    </recommendedName>
</protein>
<accession>A0A934K6K3</accession>
<proteinExistence type="predicted"/>
<evidence type="ECO:0000313" key="1">
    <source>
        <dbReference type="EMBL" id="MBJ7597346.1"/>
    </source>
</evidence>
<organism evidence="1 2">
    <name type="scientific">Candidatus Nephthysia bennettiae</name>
    <dbReference type="NCBI Taxonomy" id="3127016"/>
    <lineage>
        <taxon>Bacteria</taxon>
        <taxon>Bacillati</taxon>
        <taxon>Candidatus Dormiibacterota</taxon>
        <taxon>Candidatus Dormibacteria</taxon>
        <taxon>Candidatus Dormibacterales</taxon>
        <taxon>Candidatus Dormibacteraceae</taxon>
        <taxon>Candidatus Nephthysia</taxon>
    </lineage>
</organism>
<dbReference type="AlphaFoldDB" id="A0A934K6K3"/>
<dbReference type="SUPFAM" id="SSF55729">
    <property type="entry name" value="Acyl-CoA N-acyltransferases (Nat)"/>
    <property type="match status" value="1"/>
</dbReference>
<dbReference type="Gene3D" id="3.40.630.30">
    <property type="match status" value="1"/>
</dbReference>
<sequence>MHELERLARAHGRSTLRLDTRSDLMEASRLYARLGCREVPAFNAGQYAEHWFERSLT</sequence>
<comment type="caution">
    <text evidence="1">The sequence shown here is derived from an EMBL/GenBank/DDBJ whole genome shotgun (WGS) entry which is preliminary data.</text>
</comment>
<evidence type="ECO:0000313" key="2">
    <source>
        <dbReference type="Proteomes" id="UP000612893"/>
    </source>
</evidence>
<dbReference type="InterPro" id="IPR016181">
    <property type="entry name" value="Acyl_CoA_acyltransferase"/>
</dbReference>
<dbReference type="EMBL" id="JAEKNR010000056">
    <property type="protein sequence ID" value="MBJ7597346.1"/>
    <property type="molecule type" value="Genomic_DNA"/>
</dbReference>
<name>A0A934K6K3_9BACT</name>
<reference evidence="1" key="1">
    <citation type="submission" date="2020-10" db="EMBL/GenBank/DDBJ databases">
        <title>Ca. Dormibacterota MAGs.</title>
        <authorList>
            <person name="Montgomery K."/>
        </authorList>
    </citation>
    <scope>NUCLEOTIDE SEQUENCE [LARGE SCALE GENOMIC DNA]</scope>
    <source>
        <strain evidence="1">SC8812_S17_10</strain>
    </source>
</reference>
<gene>
    <name evidence="1" type="ORF">JF922_04575</name>
</gene>